<keyword evidence="2" id="KW-1185">Reference proteome</keyword>
<dbReference type="GO" id="GO:0016853">
    <property type="term" value="F:isomerase activity"/>
    <property type="evidence" value="ECO:0007669"/>
    <property type="project" value="InterPro"/>
</dbReference>
<evidence type="ECO:0000313" key="1">
    <source>
        <dbReference type="EMBL" id="KXK66279.1"/>
    </source>
</evidence>
<dbReference type="STRING" id="626937.HMPREF3293_01016"/>
<comment type="caution">
    <text evidence="1">The sequence shown here is derived from an EMBL/GenBank/DDBJ whole genome shotgun (WGS) entry which is preliminary data.</text>
</comment>
<evidence type="ECO:0000313" key="2">
    <source>
        <dbReference type="Proteomes" id="UP000070366"/>
    </source>
</evidence>
<dbReference type="OrthoDB" id="9795355at2"/>
<dbReference type="PANTHER" id="PTHR11122">
    <property type="entry name" value="APOSPORY-ASSOCIATED PROTEIN C-RELATED"/>
    <property type="match status" value="1"/>
</dbReference>
<dbReference type="Pfam" id="PF01263">
    <property type="entry name" value="Aldose_epim"/>
    <property type="match status" value="1"/>
</dbReference>
<dbReference type="KEGG" id="cmiu:B1H56_02005"/>
<proteinExistence type="predicted"/>
<organism evidence="1 2">
    <name type="scientific">Christensenella minuta</name>
    <dbReference type="NCBI Taxonomy" id="626937"/>
    <lineage>
        <taxon>Bacteria</taxon>
        <taxon>Bacillati</taxon>
        <taxon>Bacillota</taxon>
        <taxon>Clostridia</taxon>
        <taxon>Christensenellales</taxon>
        <taxon>Christensenellaceae</taxon>
        <taxon>Christensenella</taxon>
    </lineage>
</organism>
<name>A0A136Q6M6_9FIRM</name>
<dbReference type="PANTHER" id="PTHR11122:SF13">
    <property type="entry name" value="GLUCOSE-6-PHOSPHATE 1-EPIMERASE"/>
    <property type="match status" value="1"/>
</dbReference>
<protein>
    <submittedName>
        <fullName evidence="1">Aldose 1-epimerase</fullName>
    </submittedName>
</protein>
<dbReference type="GO" id="GO:0005975">
    <property type="term" value="P:carbohydrate metabolic process"/>
    <property type="evidence" value="ECO:0007669"/>
    <property type="project" value="InterPro"/>
</dbReference>
<dbReference type="Gene3D" id="2.70.98.10">
    <property type="match status" value="1"/>
</dbReference>
<dbReference type="InterPro" id="IPR011013">
    <property type="entry name" value="Gal_mutarotase_sf_dom"/>
</dbReference>
<dbReference type="EMBL" id="LSZW01000047">
    <property type="protein sequence ID" value="KXK66279.1"/>
    <property type="molecule type" value="Genomic_DNA"/>
</dbReference>
<gene>
    <name evidence="1" type="ORF">HMPREF3293_01016</name>
</gene>
<dbReference type="InterPro" id="IPR008183">
    <property type="entry name" value="Aldose_1/G6P_1-epimerase"/>
</dbReference>
<accession>A0A136Q6M6</accession>
<reference evidence="1 2" key="1">
    <citation type="submission" date="2016-02" db="EMBL/GenBank/DDBJ databases">
        <authorList>
            <person name="Wen L."/>
            <person name="He K."/>
            <person name="Yang H."/>
        </authorList>
    </citation>
    <scope>NUCLEOTIDE SEQUENCE [LARGE SCALE GENOMIC DNA]</scope>
    <source>
        <strain evidence="1 2">DSM 22607</strain>
    </source>
</reference>
<sequence length="295" mass="33333">MRGAFSGSPACVSKAGGEAMKKITIEDKRNGILGEALPDYGGMLTRLRYHGKEIIFFDEAVLHQSNILAGGCPVLFPFPSRTAGDSYRLGEKTYSMPFHGLVKSAQFGVQETAENSVTLYITNHEASMRENFPFDFRLELTYKVEGNTAYFITTVRNRSNEPMPHYFGWHHYFTASDKSRFTLEANMKRYINYIDGAEYLNDGAPDLTQPGDYVFYEKKPGGTQIVNSADGYRAVLETDDSYEALVVCTLFEGRITAEPWLGVPDSINRQKYVKWVPPHESRQYCLAVRLYDIEG</sequence>
<dbReference type="InterPro" id="IPR014718">
    <property type="entry name" value="GH-type_carb-bd"/>
</dbReference>
<dbReference type="SUPFAM" id="SSF74650">
    <property type="entry name" value="Galactose mutarotase-like"/>
    <property type="match status" value="1"/>
</dbReference>
<dbReference type="Proteomes" id="UP000070366">
    <property type="component" value="Unassembled WGS sequence"/>
</dbReference>
<dbReference type="GO" id="GO:0030246">
    <property type="term" value="F:carbohydrate binding"/>
    <property type="evidence" value="ECO:0007669"/>
    <property type="project" value="InterPro"/>
</dbReference>
<dbReference type="AlphaFoldDB" id="A0A136Q6M6"/>